<dbReference type="AlphaFoldDB" id="A0A4C1X051"/>
<keyword evidence="3" id="KW-1185">Reference proteome</keyword>
<protein>
    <submittedName>
        <fullName evidence="2">Uncharacterized protein</fullName>
    </submittedName>
</protein>
<reference evidence="2 3" key="1">
    <citation type="journal article" date="2019" name="Commun. Biol.">
        <title>The bagworm genome reveals a unique fibroin gene that provides high tensile strength.</title>
        <authorList>
            <person name="Kono N."/>
            <person name="Nakamura H."/>
            <person name="Ohtoshi R."/>
            <person name="Tomita M."/>
            <person name="Numata K."/>
            <person name="Arakawa K."/>
        </authorList>
    </citation>
    <scope>NUCLEOTIDE SEQUENCE [LARGE SCALE GENOMIC DNA]</scope>
</reference>
<feature type="region of interest" description="Disordered" evidence="1">
    <location>
        <begin position="73"/>
        <end position="114"/>
    </location>
</feature>
<comment type="caution">
    <text evidence="2">The sequence shown here is derived from an EMBL/GenBank/DDBJ whole genome shotgun (WGS) entry which is preliminary data.</text>
</comment>
<organism evidence="2 3">
    <name type="scientific">Eumeta variegata</name>
    <name type="common">Bagworm moth</name>
    <name type="synonym">Eumeta japonica</name>
    <dbReference type="NCBI Taxonomy" id="151549"/>
    <lineage>
        <taxon>Eukaryota</taxon>
        <taxon>Metazoa</taxon>
        <taxon>Ecdysozoa</taxon>
        <taxon>Arthropoda</taxon>
        <taxon>Hexapoda</taxon>
        <taxon>Insecta</taxon>
        <taxon>Pterygota</taxon>
        <taxon>Neoptera</taxon>
        <taxon>Endopterygota</taxon>
        <taxon>Lepidoptera</taxon>
        <taxon>Glossata</taxon>
        <taxon>Ditrysia</taxon>
        <taxon>Tineoidea</taxon>
        <taxon>Psychidae</taxon>
        <taxon>Oiketicinae</taxon>
        <taxon>Eumeta</taxon>
    </lineage>
</organism>
<sequence>MGAPALRRHPAALGQFSGVGALHVALPVNIRNASLYHAVALLHSDVVWHLALGKRRGYSENFRAAEAGRLRNLQARTSSGPAAPRDSAARRVSHGRRPDKGIDPALSAHQKPTH</sequence>
<evidence type="ECO:0000313" key="3">
    <source>
        <dbReference type="Proteomes" id="UP000299102"/>
    </source>
</evidence>
<accession>A0A4C1X051</accession>
<gene>
    <name evidence="2" type="ORF">EVAR_42672_1</name>
</gene>
<name>A0A4C1X051_EUMVA</name>
<dbReference type="EMBL" id="BGZK01000694">
    <property type="protein sequence ID" value="GBP56480.1"/>
    <property type="molecule type" value="Genomic_DNA"/>
</dbReference>
<evidence type="ECO:0000313" key="2">
    <source>
        <dbReference type="EMBL" id="GBP56480.1"/>
    </source>
</evidence>
<evidence type="ECO:0000256" key="1">
    <source>
        <dbReference type="SAM" id="MobiDB-lite"/>
    </source>
</evidence>
<dbReference type="Proteomes" id="UP000299102">
    <property type="component" value="Unassembled WGS sequence"/>
</dbReference>
<proteinExistence type="predicted"/>